<feature type="domain" description="ACT" evidence="1">
    <location>
        <begin position="5"/>
        <end position="80"/>
    </location>
</feature>
<dbReference type="Pfam" id="PF13740">
    <property type="entry name" value="ACT_6"/>
    <property type="match status" value="1"/>
</dbReference>
<evidence type="ECO:0000313" key="3">
    <source>
        <dbReference type="Proteomes" id="UP000019494"/>
    </source>
</evidence>
<sequence>MPRLVLTVIGDDRAGLVEALSQVVTAHGANWEDSQMAELAGKFAGVVVVSVPADQNDALTDALRSLDGLLEVSAHPGTEVTRTAPAEEHERLTIDLIGNDHPGIVRDVSSSLARSGLSIESMTTGSREAPMAGGLLFEAHVVVRIPPTVDVADVRAGLERLATELLVDISVTEPERSSAAH</sequence>
<dbReference type="GO" id="GO:0006355">
    <property type="term" value="P:regulation of DNA-templated transcription"/>
    <property type="evidence" value="ECO:0007669"/>
    <property type="project" value="InterPro"/>
</dbReference>
<dbReference type="InterPro" id="IPR045865">
    <property type="entry name" value="ACT-like_dom_sf"/>
</dbReference>
<feature type="domain" description="ACT" evidence="1">
    <location>
        <begin position="93"/>
        <end position="179"/>
    </location>
</feature>
<evidence type="ECO:0000259" key="1">
    <source>
        <dbReference type="PROSITE" id="PS51671"/>
    </source>
</evidence>
<dbReference type="Proteomes" id="UP000019494">
    <property type="component" value="Unassembled WGS sequence"/>
</dbReference>
<dbReference type="RefSeq" id="WP_034717312.1">
    <property type="nucleotide sequence ID" value="NZ_AWQS01000104.1"/>
</dbReference>
<keyword evidence="3" id="KW-1185">Reference proteome</keyword>
<dbReference type="CDD" id="cd04869">
    <property type="entry name" value="ACT_GcvR_2"/>
    <property type="match status" value="1"/>
</dbReference>
<comment type="caution">
    <text evidence="2">The sequence shown here is derived from an EMBL/GenBank/DDBJ whole genome shotgun (WGS) entry which is preliminary data.</text>
</comment>
<dbReference type="InterPro" id="IPR002912">
    <property type="entry name" value="ACT_dom"/>
</dbReference>
<name>W9GKB4_9MICO</name>
<dbReference type="PANTHER" id="PTHR34875:SF6">
    <property type="entry name" value="UPF0237 PROTEIN MJ1558"/>
    <property type="match status" value="1"/>
</dbReference>
<reference evidence="3" key="1">
    <citation type="submission" date="2013-08" db="EMBL/GenBank/DDBJ databases">
        <title>Intrasporangium oryzae NRRL B-24470.</title>
        <authorList>
            <person name="Liu H."/>
            <person name="Wang G."/>
        </authorList>
    </citation>
    <scope>NUCLEOTIDE SEQUENCE [LARGE SCALE GENOMIC DNA]</scope>
    <source>
        <strain evidence="3">Q5-1</strain>
    </source>
</reference>
<dbReference type="SUPFAM" id="SSF55021">
    <property type="entry name" value="ACT-like"/>
    <property type="match status" value="2"/>
</dbReference>
<dbReference type="PIRSF" id="PIRSF028103">
    <property type="entry name" value="GcvR"/>
    <property type="match status" value="1"/>
</dbReference>
<dbReference type="PROSITE" id="PS51671">
    <property type="entry name" value="ACT"/>
    <property type="match status" value="2"/>
</dbReference>
<dbReference type="PANTHER" id="PTHR34875">
    <property type="entry name" value="UPF0237 PROTEIN MJ1558"/>
    <property type="match status" value="1"/>
</dbReference>
<dbReference type="InterPro" id="IPR050990">
    <property type="entry name" value="UPF0237/GcvR_regulator"/>
</dbReference>
<dbReference type="InterPro" id="IPR016867">
    <property type="entry name" value="GcvR"/>
</dbReference>
<dbReference type="AlphaFoldDB" id="W9GKB4"/>
<protein>
    <submittedName>
        <fullName evidence="2">Amino acid-binding ACT protein</fullName>
    </submittedName>
</protein>
<proteinExistence type="predicted"/>
<accession>W9GKB4</accession>
<dbReference type="OrthoDB" id="12860at2"/>
<dbReference type="EMBL" id="AWQS01000104">
    <property type="protein sequence ID" value="EWT05552.1"/>
    <property type="molecule type" value="Genomic_DNA"/>
</dbReference>
<dbReference type="Gene3D" id="3.30.70.260">
    <property type="match status" value="2"/>
</dbReference>
<gene>
    <name evidence="2" type="ORF">N864_03995</name>
</gene>
<evidence type="ECO:0000313" key="2">
    <source>
        <dbReference type="EMBL" id="EWT05552.1"/>
    </source>
</evidence>
<organism evidence="2 3">
    <name type="scientific">Intrasporangium chromatireducens Q5-1</name>
    <dbReference type="NCBI Taxonomy" id="584657"/>
    <lineage>
        <taxon>Bacteria</taxon>
        <taxon>Bacillati</taxon>
        <taxon>Actinomycetota</taxon>
        <taxon>Actinomycetes</taxon>
        <taxon>Micrococcales</taxon>
        <taxon>Intrasporangiaceae</taxon>
        <taxon>Intrasporangium</taxon>
    </lineage>
</organism>
<dbReference type="PATRIC" id="fig|584657.3.peg.2553"/>